<dbReference type="EMBL" id="JQCR01000002">
    <property type="protein sequence ID" value="KGE20190.1"/>
    <property type="molecule type" value="Genomic_DNA"/>
</dbReference>
<accession>A0A098MCB3</accession>
<dbReference type="InterPro" id="IPR029039">
    <property type="entry name" value="Flavoprotein-like_sf"/>
</dbReference>
<proteinExistence type="inferred from homology"/>
<organism evidence="4 5">
    <name type="scientific">Paenibacillus wynnii</name>
    <dbReference type="NCBI Taxonomy" id="268407"/>
    <lineage>
        <taxon>Bacteria</taxon>
        <taxon>Bacillati</taxon>
        <taxon>Bacillota</taxon>
        <taxon>Bacilli</taxon>
        <taxon>Bacillales</taxon>
        <taxon>Paenibacillaceae</taxon>
        <taxon>Paenibacillus</taxon>
    </lineage>
</organism>
<evidence type="ECO:0000256" key="1">
    <source>
        <dbReference type="ARBA" id="ARBA00006252"/>
    </source>
</evidence>
<evidence type="ECO:0000313" key="5">
    <source>
        <dbReference type="Proteomes" id="UP000029734"/>
    </source>
</evidence>
<sequence length="193" mass="21945">MKNNIAVIIGHPNRKSYCNALAVAYAKGAVGTGADVRVIDLGDISFEPNLKHGYQQRTELEKDLITAQETIRWADHLVFVYPNWWGTMPAILKGFIDRVFLPGYSFNTKPNSYSIEKLLKGKTARLIVTMDSPPWYYRLVLKRAGHLIMKRAILQFCGVKPVWITEIGMVKTSPKDVREKWLKKIEALGVKRA</sequence>
<dbReference type="Gene3D" id="3.40.50.360">
    <property type="match status" value="1"/>
</dbReference>
<reference evidence="4 5" key="1">
    <citation type="submission" date="2014-08" db="EMBL/GenBank/DDBJ databases">
        <authorList>
            <person name="den Bakker H.C."/>
        </authorList>
    </citation>
    <scope>NUCLEOTIDE SEQUENCE [LARGE SCALE GENOMIC DNA]</scope>
    <source>
        <strain evidence="4 5">DSM 18334</strain>
    </source>
</reference>
<comment type="caution">
    <text evidence="4">The sequence shown here is derived from an EMBL/GenBank/DDBJ whole genome shotgun (WGS) entry which is preliminary data.</text>
</comment>
<protein>
    <submittedName>
        <fullName evidence="4">NADPH-quinone reductase</fullName>
    </submittedName>
</protein>
<dbReference type="InterPro" id="IPR051545">
    <property type="entry name" value="NAD(P)H_dehydrogenase_qn"/>
</dbReference>
<dbReference type="GO" id="GO:0003955">
    <property type="term" value="F:NAD(P)H dehydrogenase (quinone) activity"/>
    <property type="evidence" value="ECO:0007669"/>
    <property type="project" value="TreeGrafter"/>
</dbReference>
<keyword evidence="2" id="KW-0560">Oxidoreductase</keyword>
<dbReference type="PANTHER" id="PTHR10204:SF34">
    <property type="entry name" value="NAD(P)H DEHYDROGENASE [QUINONE] 1 ISOFORM 1"/>
    <property type="match status" value="1"/>
</dbReference>
<dbReference type="eggNOG" id="COG2249">
    <property type="taxonomic scope" value="Bacteria"/>
</dbReference>
<dbReference type="SUPFAM" id="SSF52218">
    <property type="entry name" value="Flavoproteins"/>
    <property type="match status" value="1"/>
</dbReference>
<dbReference type="PANTHER" id="PTHR10204">
    <property type="entry name" value="NAD P H OXIDOREDUCTASE-RELATED"/>
    <property type="match status" value="1"/>
</dbReference>
<dbReference type="Proteomes" id="UP000029734">
    <property type="component" value="Unassembled WGS sequence"/>
</dbReference>
<dbReference type="InterPro" id="IPR003680">
    <property type="entry name" value="Flavodoxin_fold"/>
</dbReference>
<dbReference type="GO" id="GO:0005829">
    <property type="term" value="C:cytosol"/>
    <property type="evidence" value="ECO:0007669"/>
    <property type="project" value="TreeGrafter"/>
</dbReference>
<name>A0A098MCB3_9BACL</name>
<dbReference type="STRING" id="268407.PWYN_13260"/>
<evidence type="ECO:0000256" key="2">
    <source>
        <dbReference type="ARBA" id="ARBA00023002"/>
    </source>
</evidence>
<dbReference type="Pfam" id="PF02525">
    <property type="entry name" value="Flavodoxin_2"/>
    <property type="match status" value="1"/>
</dbReference>
<feature type="domain" description="Flavodoxin-like fold" evidence="3">
    <location>
        <begin position="4"/>
        <end position="185"/>
    </location>
</feature>
<keyword evidence="5" id="KW-1185">Reference proteome</keyword>
<gene>
    <name evidence="4" type="ORF">PWYN_13260</name>
</gene>
<evidence type="ECO:0000259" key="3">
    <source>
        <dbReference type="Pfam" id="PF02525"/>
    </source>
</evidence>
<dbReference type="AlphaFoldDB" id="A0A098MCB3"/>
<comment type="similarity">
    <text evidence="1">Belongs to the NAD(P)H dehydrogenase (quinone) family.</text>
</comment>
<evidence type="ECO:0000313" key="4">
    <source>
        <dbReference type="EMBL" id="KGE20190.1"/>
    </source>
</evidence>
<reference evidence="4 5" key="2">
    <citation type="submission" date="2014-10" db="EMBL/GenBank/DDBJ databases">
        <title>Comparative genomics of the Paenibacillus odorifer group.</title>
        <authorList>
            <person name="Tsai Y.-C."/>
            <person name="Martin N."/>
            <person name="Korlach J."/>
            <person name="Wiedmann M."/>
        </authorList>
    </citation>
    <scope>NUCLEOTIDE SEQUENCE [LARGE SCALE GENOMIC DNA]</scope>
    <source>
        <strain evidence="4 5">DSM 18334</strain>
    </source>
</reference>